<dbReference type="EMBL" id="BAABJY010000002">
    <property type="protein sequence ID" value="GAA4862274.1"/>
    <property type="molecule type" value="Genomic_DNA"/>
</dbReference>
<dbReference type="InterPro" id="IPR010916">
    <property type="entry name" value="TonB_box_CS"/>
</dbReference>
<dbReference type="Proteomes" id="UP001501323">
    <property type="component" value="Unassembled WGS sequence"/>
</dbReference>
<evidence type="ECO:0000256" key="1">
    <source>
        <dbReference type="SAM" id="SignalP"/>
    </source>
</evidence>
<keyword evidence="3" id="KW-1185">Reference proteome</keyword>
<feature type="chain" id="PRO_5046854041" evidence="1">
    <location>
        <begin position="27"/>
        <end position="356"/>
    </location>
</feature>
<dbReference type="Pfam" id="PF01963">
    <property type="entry name" value="TraB_PrgY_gumN"/>
    <property type="match status" value="1"/>
</dbReference>
<accession>A0ABP9DWP2</accession>
<feature type="signal peptide" evidence="1">
    <location>
        <begin position="1"/>
        <end position="26"/>
    </location>
</feature>
<proteinExistence type="predicted"/>
<organism evidence="2 3">
    <name type="scientific">Luteimonas vadosa</name>
    <dbReference type="NCBI Taxonomy" id="1165507"/>
    <lineage>
        <taxon>Bacteria</taxon>
        <taxon>Pseudomonadati</taxon>
        <taxon>Pseudomonadota</taxon>
        <taxon>Gammaproteobacteria</taxon>
        <taxon>Lysobacterales</taxon>
        <taxon>Lysobacteraceae</taxon>
        <taxon>Luteimonas</taxon>
    </lineage>
</organism>
<keyword evidence="1" id="KW-0732">Signal</keyword>
<dbReference type="PROSITE" id="PS00430">
    <property type="entry name" value="TONB_DEPENDENT_REC_1"/>
    <property type="match status" value="1"/>
</dbReference>
<reference evidence="3" key="1">
    <citation type="journal article" date="2019" name="Int. J. Syst. Evol. Microbiol.">
        <title>The Global Catalogue of Microorganisms (GCM) 10K type strain sequencing project: providing services to taxonomists for standard genome sequencing and annotation.</title>
        <authorList>
            <consortium name="The Broad Institute Genomics Platform"/>
            <consortium name="The Broad Institute Genome Sequencing Center for Infectious Disease"/>
            <person name="Wu L."/>
            <person name="Ma J."/>
        </authorList>
    </citation>
    <scope>NUCLEOTIDE SEQUENCE [LARGE SCALE GENOMIC DNA]</scope>
    <source>
        <strain evidence="3">JCM 18392</strain>
    </source>
</reference>
<dbReference type="RefSeq" id="WP_345294704.1">
    <property type="nucleotide sequence ID" value="NZ_BAABJY010000002.1"/>
</dbReference>
<protein>
    <submittedName>
        <fullName evidence="2">TraB/GumN family protein</fullName>
    </submittedName>
</protein>
<dbReference type="InterPro" id="IPR002816">
    <property type="entry name" value="TraB/PrgY/GumN_fam"/>
</dbReference>
<name>A0ABP9DWP2_9GAMM</name>
<dbReference type="CDD" id="cd14788">
    <property type="entry name" value="GumN"/>
    <property type="match status" value="1"/>
</dbReference>
<gene>
    <name evidence="2" type="ORF">GCM10023332_12920</name>
</gene>
<comment type="caution">
    <text evidence="2">The sequence shown here is derived from an EMBL/GenBank/DDBJ whole genome shotgun (WGS) entry which is preliminary data.</text>
</comment>
<evidence type="ECO:0000313" key="2">
    <source>
        <dbReference type="EMBL" id="GAA4862274.1"/>
    </source>
</evidence>
<sequence length="356" mass="38672">MPSSGSFSASAAVLLGMACVAFPLQARLQSSWAADGGPDATRVVEVPADPSVRTLETVVVSGAQPGPGVWKLRNATGHELWILGSVNPLPKRMEWHSAEVERFLARAEEVIWPPSLSVGANAGFFGTLALLPKAMAARNNPGGQRLVDVLPANDYARWQALKQRYLGRDRGVEKRRPMFAAMTLYEAALDRAGLATGGVISPVVDRATRGRKVRVTKPRYTIRLADPKAALAQFRDAGMDDRACLDKTMRRLETDLDNMVSRANAWATGDLDALRALPYDDHAASCIEAAMESAALRERGGAGFKAEMRRAWLEAAESGLRSNQVTFAVLPMRELLSDDGYLSRLQARGYQVQAPE</sequence>
<evidence type="ECO:0000313" key="3">
    <source>
        <dbReference type="Proteomes" id="UP001501323"/>
    </source>
</evidence>